<keyword evidence="1" id="KW-0472">Membrane</keyword>
<evidence type="ECO:0000313" key="2">
    <source>
        <dbReference type="EMBL" id="GAB89141.1"/>
    </source>
</evidence>
<keyword evidence="1" id="KW-0812">Transmembrane</keyword>
<dbReference type="STRING" id="1108045.GORHZ_052_00090"/>
<feature type="transmembrane region" description="Helical" evidence="1">
    <location>
        <begin position="43"/>
        <end position="61"/>
    </location>
</feature>
<dbReference type="AlphaFoldDB" id="K6W613"/>
<organism evidence="2 3">
    <name type="scientific">Gordonia rhizosphera NBRC 16068</name>
    <dbReference type="NCBI Taxonomy" id="1108045"/>
    <lineage>
        <taxon>Bacteria</taxon>
        <taxon>Bacillati</taxon>
        <taxon>Actinomycetota</taxon>
        <taxon>Actinomycetes</taxon>
        <taxon>Mycobacteriales</taxon>
        <taxon>Gordoniaceae</taxon>
        <taxon>Gordonia</taxon>
    </lineage>
</organism>
<proteinExistence type="predicted"/>
<evidence type="ECO:0000256" key="1">
    <source>
        <dbReference type="SAM" id="Phobius"/>
    </source>
</evidence>
<sequence length="159" mass="17534">MSTSPIAEIVRTDARVQSGYTIPSDGWLAAAYMQPRRGFPMTYVFAVMAVMSFFMFLGFFAGEISGLTLGGMFMAWIVAFAGVLAVNGESPKVAKVIRIPIDRLRHLGRHVVMTESGIILDTPNVTRFLPWEGVRWAPPAFRDTNAEASPRDLMTTSTE</sequence>
<dbReference type="OrthoDB" id="425815at85007"/>
<dbReference type="EMBL" id="BAHC01000052">
    <property type="protein sequence ID" value="GAB89141.1"/>
    <property type="molecule type" value="Genomic_DNA"/>
</dbReference>
<dbReference type="Proteomes" id="UP000008363">
    <property type="component" value="Unassembled WGS sequence"/>
</dbReference>
<dbReference type="RefSeq" id="WP_006331054.1">
    <property type="nucleotide sequence ID" value="NZ_BAHC01000052.1"/>
</dbReference>
<accession>K6W613</accession>
<name>K6W613_9ACTN</name>
<protein>
    <submittedName>
        <fullName evidence="2">Uncharacterized protein</fullName>
    </submittedName>
</protein>
<evidence type="ECO:0000313" key="3">
    <source>
        <dbReference type="Proteomes" id="UP000008363"/>
    </source>
</evidence>
<gene>
    <name evidence="2" type="ORF">GORHZ_052_00090</name>
</gene>
<keyword evidence="1" id="KW-1133">Transmembrane helix</keyword>
<comment type="caution">
    <text evidence="2">The sequence shown here is derived from an EMBL/GenBank/DDBJ whole genome shotgun (WGS) entry which is preliminary data.</text>
</comment>
<feature type="transmembrane region" description="Helical" evidence="1">
    <location>
        <begin position="67"/>
        <end position="86"/>
    </location>
</feature>
<keyword evidence="3" id="KW-1185">Reference proteome</keyword>
<reference evidence="2 3" key="1">
    <citation type="submission" date="2012-08" db="EMBL/GenBank/DDBJ databases">
        <title>Whole genome shotgun sequence of Gordonia rhizosphera NBRC 16068.</title>
        <authorList>
            <person name="Takarada H."/>
            <person name="Isaki S."/>
            <person name="Hosoyama A."/>
            <person name="Tsuchikane K."/>
            <person name="Katsumata H."/>
            <person name="Baba S."/>
            <person name="Ohji S."/>
            <person name="Yamazaki S."/>
            <person name="Fujita N."/>
        </authorList>
    </citation>
    <scope>NUCLEOTIDE SEQUENCE [LARGE SCALE GENOMIC DNA]</scope>
    <source>
        <strain evidence="2 3">NBRC 16068</strain>
    </source>
</reference>